<sequence length="298" mass="34638">MIWVFAIQPTSRLASLACFFSVGAERVNDDDGTKTSYFLAPPDFSISHLPRPWSNNDISLSDYGLWYACKESRLVIGKHARRTYPLDPLYRYESIGTRFVRVNGRDAAIPFFRQRDLTCLQVPPSLKIHNVQQARRQLGCAPNIYGMWEPYAFEYDASWAFDPARDTISEMEKLPGPRGLFLNLLRLMPDENQQDYDRFWGNLYLIQYGATLKSDACVCRDRSPFNGNGYRFREARREDVEEYYNMEMNAWEFLDATISRMKPKRWIFRGGVGVLVCDASTITRCWGRSRVFLCDLSE</sequence>
<comment type="caution">
    <text evidence="2">The sequence shown here is derived from an EMBL/GenBank/DDBJ whole genome shotgun (WGS) entry which is preliminary data.</text>
</comment>
<evidence type="ECO:0000256" key="1">
    <source>
        <dbReference type="SAM" id="SignalP"/>
    </source>
</evidence>
<name>A0AAD9YJW3_COLKA</name>
<gene>
    <name evidence="2" type="ORF">CKAH01_00582</name>
</gene>
<keyword evidence="1" id="KW-0732">Signal</keyword>
<dbReference type="Proteomes" id="UP001281614">
    <property type="component" value="Unassembled WGS sequence"/>
</dbReference>
<organism evidence="2 3">
    <name type="scientific">Colletotrichum kahawae</name>
    <name type="common">Coffee berry disease fungus</name>
    <dbReference type="NCBI Taxonomy" id="34407"/>
    <lineage>
        <taxon>Eukaryota</taxon>
        <taxon>Fungi</taxon>
        <taxon>Dikarya</taxon>
        <taxon>Ascomycota</taxon>
        <taxon>Pezizomycotina</taxon>
        <taxon>Sordariomycetes</taxon>
        <taxon>Hypocreomycetidae</taxon>
        <taxon>Glomerellales</taxon>
        <taxon>Glomerellaceae</taxon>
        <taxon>Colletotrichum</taxon>
        <taxon>Colletotrichum gloeosporioides species complex</taxon>
    </lineage>
</organism>
<dbReference type="AlphaFoldDB" id="A0AAD9YJW3"/>
<keyword evidence="3" id="KW-1185">Reference proteome</keyword>
<evidence type="ECO:0000313" key="3">
    <source>
        <dbReference type="Proteomes" id="UP001281614"/>
    </source>
</evidence>
<feature type="chain" id="PRO_5041920111" evidence="1">
    <location>
        <begin position="25"/>
        <end position="298"/>
    </location>
</feature>
<dbReference type="EMBL" id="VYYT01000112">
    <property type="protein sequence ID" value="KAK2768975.1"/>
    <property type="molecule type" value="Genomic_DNA"/>
</dbReference>
<reference evidence="2" key="1">
    <citation type="submission" date="2023-02" db="EMBL/GenBank/DDBJ databases">
        <title>Colletotrichum kahawae CIFC_Que2 genome sequencing and assembly.</title>
        <authorList>
            <person name="Baroncelli R."/>
        </authorList>
    </citation>
    <scope>NUCLEOTIDE SEQUENCE</scope>
    <source>
        <strain evidence="2">CIFC_Que2</strain>
    </source>
</reference>
<accession>A0AAD9YJW3</accession>
<feature type="signal peptide" evidence="1">
    <location>
        <begin position="1"/>
        <end position="24"/>
    </location>
</feature>
<protein>
    <submittedName>
        <fullName evidence="2">Uncharacterized protein</fullName>
    </submittedName>
</protein>
<evidence type="ECO:0000313" key="2">
    <source>
        <dbReference type="EMBL" id="KAK2768975.1"/>
    </source>
</evidence>
<proteinExistence type="predicted"/>